<dbReference type="PANTHER" id="PTHR34217">
    <property type="entry name" value="METAL-DEPENDENT CARBOXYPEPTIDASE"/>
    <property type="match status" value="1"/>
</dbReference>
<comment type="similarity">
    <text evidence="1">Belongs to the peptidase M32 family.</text>
</comment>
<dbReference type="AlphaFoldDB" id="A0AAE6QDG3"/>
<gene>
    <name evidence="2" type="ORF">EDL80_03120</name>
</gene>
<keyword evidence="1 2" id="KW-0121">Carboxypeptidase</keyword>
<protein>
    <recommendedName>
        <fullName evidence="1">Metal-dependent carboxypeptidase</fullName>
        <ecNumber evidence="1">3.4.17.19</ecNumber>
    </recommendedName>
</protein>
<dbReference type="PRINTS" id="PR00998">
    <property type="entry name" value="CRBOXYPTASET"/>
</dbReference>
<proteinExistence type="inferred from homology"/>
<reference evidence="2 3" key="1">
    <citation type="submission" date="2018-10" db="EMBL/GenBank/DDBJ databases">
        <title>Propagation and draft genome sequences of three atypical Erhlichia ruminantium isolates.</title>
        <authorList>
            <person name="Liebenberg J."/>
            <person name="Steyn H."/>
            <person name="Josemans A."/>
            <person name="Zweygarth E."/>
        </authorList>
    </citation>
    <scope>NUCLEOTIDE SEQUENCE [LARGE SCALE GENOMIC DNA]</scope>
    <source>
        <strain evidence="2 3">Omatjenne</strain>
    </source>
</reference>
<keyword evidence="1" id="KW-0482">Metalloprotease</keyword>
<dbReference type="GO" id="GO:0046872">
    <property type="term" value="F:metal ion binding"/>
    <property type="evidence" value="ECO:0007669"/>
    <property type="project" value="UniProtKB-KW"/>
</dbReference>
<dbReference type="Pfam" id="PF02074">
    <property type="entry name" value="Peptidase_M32"/>
    <property type="match status" value="1"/>
</dbReference>
<dbReference type="RefSeq" id="WP_158406730.1">
    <property type="nucleotide sequence ID" value="NZ_CP033454.1"/>
</dbReference>
<evidence type="ECO:0000256" key="1">
    <source>
        <dbReference type="PIRNR" id="PIRNR006615"/>
    </source>
</evidence>
<dbReference type="GO" id="GO:0006508">
    <property type="term" value="P:proteolysis"/>
    <property type="evidence" value="ECO:0007669"/>
    <property type="project" value="UniProtKB-UniRule"/>
</dbReference>
<sequence>MKYYKFLEEVFEKVGHINSVINVLKTSKSSVDEKIEHICTLEEIRHEMITSDMVNEMIQYSLANKAKLNEWELANLNHIEMIYKNSNMVPLELIVELFKARIKCQNCWLSFHQGDVSIQDVISLLSEVIRLVSEITVIKAENLKISKYDVILGAQDCKLNTKKIDGIFTEIGAFFRQFMTEVSNKQKQVKIYYPKDIDENKQVNLGYDCLSYFGITHDNVNIDCQKFESNKYLLRENVGFSINYDKNNYKVGLKSLLKRVGYTLCILNLPVKWYNQPICWNMSSIIPGVLSFLISEHLMMSKEFISFIAPKLKKQFSLRGRVGYYENVQSYFNQVQPSLFMHKSDEVTLLAHIMLRYTLEKEMINDTLQVQDLPDAWIQGMKHYFNITPDNDFEGFLQDDCWVNGIFGHVPCSIISLVIASQMFSMMQKDQPQILLEVEKGDFSLFLSWVNKNICHYGAKYNSTDFLKKISGQKLNVSFYKNYLVDKYLKV</sequence>
<organism evidence="2 3">
    <name type="scientific">Ehrlichia ruminantium</name>
    <name type="common">heartwater rickettsia</name>
    <name type="synonym">Cowdria ruminantium</name>
    <dbReference type="NCBI Taxonomy" id="779"/>
    <lineage>
        <taxon>Bacteria</taxon>
        <taxon>Pseudomonadati</taxon>
        <taxon>Pseudomonadota</taxon>
        <taxon>Alphaproteobacteria</taxon>
        <taxon>Rickettsiales</taxon>
        <taxon>Anaplasmataceae</taxon>
        <taxon>Ehrlichia</taxon>
    </lineage>
</organism>
<comment type="catalytic activity">
    <reaction evidence="1">
        <text>Release of a C-terminal amino acid with broad specificity, except for -Pro.</text>
        <dbReference type="EC" id="3.4.17.19"/>
    </reaction>
</comment>
<keyword evidence="3" id="KW-1185">Reference proteome</keyword>
<dbReference type="PROSITE" id="PS52034">
    <property type="entry name" value="PEPTIDASE_M32"/>
    <property type="match status" value="1"/>
</dbReference>
<evidence type="ECO:0000313" key="3">
    <source>
        <dbReference type="Proteomes" id="UP000422822"/>
    </source>
</evidence>
<keyword evidence="1" id="KW-0479">Metal-binding</keyword>
<evidence type="ECO:0000313" key="2">
    <source>
        <dbReference type="EMBL" id="QGR03545.1"/>
    </source>
</evidence>
<dbReference type="EMBL" id="CP033455">
    <property type="protein sequence ID" value="QGR03545.1"/>
    <property type="molecule type" value="Genomic_DNA"/>
</dbReference>
<dbReference type="Proteomes" id="UP000422822">
    <property type="component" value="Chromosome"/>
</dbReference>
<accession>A0AAE6QDG3</accession>
<keyword evidence="1" id="KW-0645">Protease</keyword>
<dbReference type="PANTHER" id="PTHR34217:SF1">
    <property type="entry name" value="CARBOXYPEPTIDASE 1"/>
    <property type="match status" value="1"/>
</dbReference>
<dbReference type="GO" id="GO:0004181">
    <property type="term" value="F:metallocarboxypeptidase activity"/>
    <property type="evidence" value="ECO:0007669"/>
    <property type="project" value="UniProtKB-UniRule"/>
</dbReference>
<comment type="function">
    <text evidence="1">Broad specificity carboxypetidase that releases amino acids sequentially from the C-terminus, including neutral, aromatic, polar and basic residues.</text>
</comment>
<name>A0AAE6QDG3_EHRRU</name>
<dbReference type="EC" id="3.4.17.19" evidence="1"/>
<dbReference type="Gene3D" id="1.10.1370.30">
    <property type="match status" value="1"/>
</dbReference>
<dbReference type="PIRSF" id="PIRSF006615">
    <property type="entry name" value="Zn_crbxpep_Taq"/>
    <property type="match status" value="1"/>
</dbReference>
<dbReference type="SUPFAM" id="SSF55486">
    <property type="entry name" value="Metalloproteases ('zincins'), catalytic domain"/>
    <property type="match status" value="1"/>
</dbReference>
<keyword evidence="1" id="KW-0378">Hydrolase</keyword>
<dbReference type="InterPro" id="IPR001333">
    <property type="entry name" value="Peptidase_M32_Taq"/>
</dbReference>